<dbReference type="EMBL" id="WFKK01000011">
    <property type="protein sequence ID" value="KAB7889689.1"/>
    <property type="molecule type" value="Genomic_DNA"/>
</dbReference>
<proteinExistence type="inferred from homology"/>
<evidence type="ECO:0000256" key="1">
    <source>
        <dbReference type="ARBA" id="ARBA00010923"/>
    </source>
</evidence>
<protein>
    <submittedName>
        <fullName evidence="7">Restriction endonuclease subunit S</fullName>
    </submittedName>
</protein>
<dbReference type="Proteomes" id="UP000461010">
    <property type="component" value="Unassembled WGS sequence"/>
</dbReference>
<dbReference type="GO" id="GO:0009307">
    <property type="term" value="P:DNA restriction-modification system"/>
    <property type="evidence" value="ECO:0007669"/>
    <property type="project" value="UniProtKB-KW"/>
</dbReference>
<dbReference type="InterPro" id="IPR052021">
    <property type="entry name" value="Type-I_RS_S_subunit"/>
</dbReference>
<keyword evidence="8" id="KW-1185">Reference proteome</keyword>
<evidence type="ECO:0000256" key="3">
    <source>
        <dbReference type="ARBA" id="ARBA00023125"/>
    </source>
</evidence>
<name>A0A6L4WTU2_9BACT</name>
<evidence type="ECO:0000313" key="7">
    <source>
        <dbReference type="EMBL" id="KAB7889689.1"/>
    </source>
</evidence>
<gene>
    <name evidence="6" type="ORF">GBG18_13900</name>
    <name evidence="7" type="ORF">GBG19_05295</name>
</gene>
<dbReference type="PANTHER" id="PTHR30408">
    <property type="entry name" value="TYPE-1 RESTRICTION ENZYME ECOKI SPECIFICITY PROTEIN"/>
    <property type="match status" value="1"/>
</dbReference>
<accession>A0A6L4WTU2</accession>
<evidence type="ECO:0000313" key="6">
    <source>
        <dbReference type="EMBL" id="KAB7887614.1"/>
    </source>
</evidence>
<evidence type="ECO:0000313" key="8">
    <source>
        <dbReference type="Proteomes" id="UP000461010"/>
    </source>
</evidence>
<dbReference type="EMBL" id="WFKJ01000061">
    <property type="protein sequence ID" value="KAB7887614.1"/>
    <property type="molecule type" value="Genomic_DNA"/>
</dbReference>
<dbReference type="Pfam" id="PF01420">
    <property type="entry name" value="Methylase_S"/>
    <property type="match status" value="1"/>
</dbReference>
<keyword evidence="2" id="KW-0680">Restriction system</keyword>
<keyword evidence="3" id="KW-0238">DNA-binding</keyword>
<keyword evidence="7" id="KW-0255">Endonuclease</keyword>
<keyword evidence="7" id="KW-0378">Hydrolase</keyword>
<evidence type="ECO:0000313" key="9">
    <source>
        <dbReference type="Proteomes" id="UP000472839"/>
    </source>
</evidence>
<dbReference type="SUPFAM" id="SSF116734">
    <property type="entry name" value="DNA methylase specificity domain"/>
    <property type="match status" value="2"/>
</dbReference>
<evidence type="ECO:0000259" key="5">
    <source>
        <dbReference type="Pfam" id="PF01420"/>
    </source>
</evidence>
<comment type="similarity">
    <text evidence="1">Belongs to the type-I restriction system S methylase family.</text>
</comment>
<comment type="caution">
    <text evidence="7">The sequence shown here is derived from an EMBL/GenBank/DDBJ whole genome shotgun (WGS) entry which is preliminary data.</text>
</comment>
<dbReference type="GO" id="GO:0004519">
    <property type="term" value="F:endonuclease activity"/>
    <property type="evidence" value="ECO:0007669"/>
    <property type="project" value="UniProtKB-KW"/>
</dbReference>
<dbReference type="AlphaFoldDB" id="A0A6L4WTU2"/>
<dbReference type="Gene3D" id="1.10.287.1120">
    <property type="entry name" value="Bipartite methylase S protein"/>
    <property type="match status" value="1"/>
</dbReference>
<dbReference type="PANTHER" id="PTHR30408:SF12">
    <property type="entry name" value="TYPE I RESTRICTION ENZYME MJAVIII SPECIFICITY SUBUNIT"/>
    <property type="match status" value="1"/>
</dbReference>
<evidence type="ECO:0000256" key="2">
    <source>
        <dbReference type="ARBA" id="ARBA00022747"/>
    </source>
</evidence>
<dbReference type="CDD" id="cd17274">
    <property type="entry name" value="RMtype1_S_Eco540ANI-TRD1-CR1_like"/>
    <property type="match status" value="1"/>
</dbReference>
<dbReference type="InterPro" id="IPR044946">
    <property type="entry name" value="Restrct_endonuc_typeI_TRD_sf"/>
</dbReference>
<evidence type="ECO:0000256" key="4">
    <source>
        <dbReference type="SAM" id="Coils"/>
    </source>
</evidence>
<dbReference type="Proteomes" id="UP000472839">
    <property type="component" value="Unassembled WGS sequence"/>
</dbReference>
<dbReference type="InterPro" id="IPR000055">
    <property type="entry name" value="Restrct_endonuc_typeI_TRD"/>
</dbReference>
<feature type="coiled-coil region" evidence="4">
    <location>
        <begin position="265"/>
        <end position="292"/>
    </location>
</feature>
<reference evidence="8 9" key="1">
    <citation type="submission" date="2019-10" db="EMBL/GenBank/DDBJ databases">
        <title>Poseidonibacter ostreae sp. nov., isolated from the gut of the Ostrea denselamellosa.</title>
        <authorList>
            <person name="Choi A."/>
        </authorList>
    </citation>
    <scope>NUCLEOTIDE SEQUENCE [LARGE SCALE GENOMIC DNA]</scope>
    <source>
        <strain evidence="7 9">SJOD-M-33</strain>
        <strain evidence="6 8">SJOD-M-5</strain>
    </source>
</reference>
<keyword evidence="4" id="KW-0175">Coiled coil</keyword>
<dbReference type="GO" id="GO:0003677">
    <property type="term" value="F:DNA binding"/>
    <property type="evidence" value="ECO:0007669"/>
    <property type="project" value="UniProtKB-KW"/>
</dbReference>
<feature type="domain" description="Type I restriction modification DNA specificity" evidence="5">
    <location>
        <begin position="5"/>
        <end position="101"/>
    </location>
</feature>
<dbReference type="Gene3D" id="3.90.220.20">
    <property type="entry name" value="DNA methylase specificity domains"/>
    <property type="match status" value="2"/>
</dbReference>
<organism evidence="7 9">
    <name type="scientific">Poseidonibacter ostreae</name>
    <dbReference type="NCBI Taxonomy" id="2654171"/>
    <lineage>
        <taxon>Bacteria</taxon>
        <taxon>Pseudomonadati</taxon>
        <taxon>Campylobacterota</taxon>
        <taxon>Epsilonproteobacteria</taxon>
        <taxon>Campylobacterales</taxon>
        <taxon>Arcobacteraceae</taxon>
        <taxon>Poseidonibacter</taxon>
    </lineage>
</organism>
<keyword evidence="7" id="KW-0540">Nuclease</keyword>
<sequence length="302" mass="35603">MNLRFGALALYKNEKALRVSSYYNIFNVDEKIVNKDYFYAYLKSERIMFHYNRMATGSLEEKKRVHFKEFKKFIFPLPPLKEQNKISKILNVWNSGIKKQKELIAIKKSQRKELVQRLLSGVGKKEWKFKKLGELLDYEQPTKYLVSNTNYNDSYKTPVLTAGKTFILGYTNETIGIREENLPVIIFDDFTTANKFVDFAFKAKSSAMKILKAKDSSINIKLVYELMQMINFVSDDHKRYWISEYQELEVKVPPKEEEERIMTILELSNKEISLLEDEFAHLNEQKRGLMQKLLTGEVRVKI</sequence>